<dbReference type="Gene3D" id="2.60.40.10">
    <property type="entry name" value="Immunoglobulins"/>
    <property type="match status" value="2"/>
</dbReference>
<dbReference type="SUPFAM" id="SSF48726">
    <property type="entry name" value="Immunoglobulin"/>
    <property type="match status" value="2"/>
</dbReference>
<feature type="domain" description="Immunoglobulin V-set" evidence="5">
    <location>
        <begin position="257"/>
        <end position="331"/>
    </location>
</feature>
<keyword evidence="2" id="KW-0732">Signal</keyword>
<dbReference type="InterPro" id="IPR013106">
    <property type="entry name" value="Ig_V-set"/>
</dbReference>
<feature type="domain" description="Immunoglobulin V-set" evidence="5">
    <location>
        <begin position="51"/>
        <end position="125"/>
    </location>
</feature>
<dbReference type="SMART" id="SM00409">
    <property type="entry name" value="IG"/>
    <property type="match status" value="2"/>
</dbReference>
<reference evidence="8" key="2">
    <citation type="submission" date="2025-08" db="UniProtKB">
        <authorList>
            <consortium name="RefSeq"/>
        </authorList>
    </citation>
    <scope>IDENTIFICATION</scope>
    <source>
        <tissue evidence="8">Blood</tissue>
    </source>
</reference>
<evidence type="ECO:0000256" key="1">
    <source>
        <dbReference type="ARBA" id="ARBA00004370"/>
    </source>
</evidence>
<keyword evidence="4" id="KW-0325">Glycoprotein</keyword>
<dbReference type="InterPro" id="IPR013783">
    <property type="entry name" value="Ig-like_fold"/>
</dbReference>
<dbReference type="PANTHER" id="PTHR12080">
    <property type="entry name" value="SIGNALING LYMPHOCYTIC ACTIVATION MOLECULE"/>
    <property type="match status" value="1"/>
</dbReference>
<protein>
    <submittedName>
        <fullName evidence="8">T-lymphocyte activation antigen CD80</fullName>
    </submittedName>
</protein>
<name>A0A9F7RJ69_ICTPU</name>
<evidence type="ECO:0000313" key="8">
    <source>
        <dbReference type="RefSeq" id="XP_053543291.1"/>
    </source>
</evidence>
<proteinExistence type="predicted"/>
<dbReference type="GO" id="GO:0016020">
    <property type="term" value="C:membrane"/>
    <property type="evidence" value="ECO:0007669"/>
    <property type="project" value="UniProtKB-SubCell"/>
</dbReference>
<dbReference type="InterPro" id="IPR015631">
    <property type="entry name" value="CD2/SLAM_rcpt"/>
</dbReference>
<organism evidence="7 8">
    <name type="scientific">Ictalurus punctatus</name>
    <name type="common">Channel catfish</name>
    <name type="synonym">Silurus punctatus</name>
    <dbReference type="NCBI Taxonomy" id="7998"/>
    <lineage>
        <taxon>Eukaryota</taxon>
        <taxon>Metazoa</taxon>
        <taxon>Chordata</taxon>
        <taxon>Craniata</taxon>
        <taxon>Vertebrata</taxon>
        <taxon>Euteleostomi</taxon>
        <taxon>Actinopterygii</taxon>
        <taxon>Neopterygii</taxon>
        <taxon>Teleostei</taxon>
        <taxon>Ostariophysi</taxon>
        <taxon>Siluriformes</taxon>
        <taxon>Ictaluridae</taxon>
        <taxon>Ictalurus</taxon>
    </lineage>
</organism>
<accession>A0A9F7RJ69</accession>
<evidence type="ECO:0000259" key="5">
    <source>
        <dbReference type="SMART" id="SM00406"/>
    </source>
</evidence>
<dbReference type="Pfam" id="PF07686">
    <property type="entry name" value="V-set"/>
    <property type="match status" value="2"/>
</dbReference>
<gene>
    <name evidence="8" type="primary">LOC128635276</name>
</gene>
<dbReference type="KEGG" id="ipu:128635276"/>
<keyword evidence="3" id="KW-0472">Membrane</keyword>
<evidence type="ECO:0000256" key="4">
    <source>
        <dbReference type="ARBA" id="ARBA00023180"/>
    </source>
</evidence>
<dbReference type="Proteomes" id="UP000221080">
    <property type="component" value="Chromosome 17"/>
</dbReference>
<dbReference type="InterPro" id="IPR036179">
    <property type="entry name" value="Ig-like_dom_sf"/>
</dbReference>
<evidence type="ECO:0000313" key="7">
    <source>
        <dbReference type="Proteomes" id="UP000221080"/>
    </source>
</evidence>
<evidence type="ECO:0000256" key="2">
    <source>
        <dbReference type="ARBA" id="ARBA00022729"/>
    </source>
</evidence>
<feature type="domain" description="Immunoglobulin" evidence="6">
    <location>
        <begin position="247"/>
        <end position="348"/>
    </location>
</feature>
<evidence type="ECO:0000256" key="3">
    <source>
        <dbReference type="ARBA" id="ARBA00023136"/>
    </source>
</evidence>
<dbReference type="SMART" id="SM00406">
    <property type="entry name" value="IGv"/>
    <property type="match status" value="2"/>
</dbReference>
<evidence type="ECO:0000259" key="6">
    <source>
        <dbReference type="SMART" id="SM00409"/>
    </source>
</evidence>
<sequence length="363" mass="40784">MLIGDPSPIENVLRIMKNRIRFLFVIISTLQLMSTGDDSVAHHVQGIVGGSVKMRCELEHPHIVNRVYFQKTVDGHEIFINGFYPRGPLTVPEEYKDRTIVNQTELSMEMSELSPNDEGEYTCIIFFSGDSPIKKKFHLTVTANYSVSIITIWGCGGDPADHNCVIGCSSSGGYPRSSVTWGAVGADMSNLLMRKGVPVFRQDRDSLLWNVSHVVILNCRRMLNTWITCSVGGVVSHAVSVCDDPVVHHVQGIVGGSVKMRCELEHPHIVNRVYFQKTVDGHEIFINGFYPRGPLTLREEYKDRTIVNQTELSMEMSELSPNDEGEYTCIIFFSGDSPIKKKFHLTVTRTHPHPHTHTHFKSA</sequence>
<comment type="subcellular location">
    <subcellularLocation>
        <location evidence="1">Membrane</location>
    </subcellularLocation>
</comment>
<feature type="domain" description="Immunoglobulin" evidence="6">
    <location>
        <begin position="41"/>
        <end position="142"/>
    </location>
</feature>
<dbReference type="InterPro" id="IPR003599">
    <property type="entry name" value="Ig_sub"/>
</dbReference>
<dbReference type="RefSeq" id="XP_053543291.1">
    <property type="nucleotide sequence ID" value="XM_053687316.1"/>
</dbReference>
<dbReference type="AlphaFoldDB" id="A0A9F7RJ69"/>
<dbReference type="GeneID" id="128635276"/>
<reference evidence="7" key="1">
    <citation type="journal article" date="2016" name="Nat. Commun.">
        <title>The channel catfish genome sequence provides insights into the evolution of scale formation in teleosts.</title>
        <authorList>
            <person name="Liu Z."/>
            <person name="Liu S."/>
            <person name="Yao J."/>
            <person name="Bao L."/>
            <person name="Zhang J."/>
            <person name="Li Y."/>
            <person name="Jiang C."/>
            <person name="Sun L."/>
            <person name="Wang R."/>
            <person name="Zhang Y."/>
            <person name="Zhou T."/>
            <person name="Zeng Q."/>
            <person name="Fu Q."/>
            <person name="Gao S."/>
            <person name="Li N."/>
            <person name="Koren S."/>
            <person name="Jiang Y."/>
            <person name="Zimin A."/>
            <person name="Xu P."/>
            <person name="Phillippy A.M."/>
            <person name="Geng X."/>
            <person name="Song L."/>
            <person name="Sun F."/>
            <person name="Li C."/>
            <person name="Wang X."/>
            <person name="Chen A."/>
            <person name="Jin Y."/>
            <person name="Yuan Z."/>
            <person name="Yang Y."/>
            <person name="Tan S."/>
            <person name="Peatman E."/>
            <person name="Lu J."/>
            <person name="Qin Z."/>
            <person name="Dunham R."/>
            <person name="Li Z."/>
            <person name="Sonstegard T."/>
            <person name="Feng J."/>
            <person name="Danzmann R.G."/>
            <person name="Schroeder S."/>
            <person name="Scheffler B."/>
            <person name="Duke M.V."/>
            <person name="Ballard L."/>
            <person name="Kucuktas H."/>
            <person name="Kaltenboeck L."/>
            <person name="Liu H."/>
            <person name="Armbruster J."/>
            <person name="Xie Y."/>
            <person name="Kirby M.L."/>
            <person name="Tian Y."/>
            <person name="Flanagan M.E."/>
            <person name="Mu W."/>
            <person name="Waldbieser G.C."/>
        </authorList>
    </citation>
    <scope>NUCLEOTIDE SEQUENCE [LARGE SCALE GENOMIC DNA]</scope>
    <source>
        <strain evidence="7">SDA103</strain>
    </source>
</reference>
<keyword evidence="7" id="KW-1185">Reference proteome</keyword>
<dbReference type="OrthoDB" id="9904387at2759"/>